<comment type="caution">
    <text evidence="1">The sequence shown here is derived from an EMBL/GenBank/DDBJ whole genome shotgun (WGS) entry which is preliminary data.</text>
</comment>
<evidence type="ECO:0000313" key="1">
    <source>
        <dbReference type="EMBL" id="KAL0402346.1"/>
    </source>
</evidence>
<protein>
    <submittedName>
        <fullName evidence="1">Uncharacterized protein</fullName>
    </submittedName>
</protein>
<sequence>MQQYPCQTIALQRDRWRTGPEQCADSVAIRTPKSRFGQNFEFKDRYRTFHAPTQEPGVDYDFISYTRSCCTPVCSRCGVVLEQDVTSRKSILRYSTMTTDQPGPAPVQEISDP</sequence>
<accession>A0AAW2TFP1</accession>
<gene>
    <name evidence="1" type="ORF">Slati_4264500</name>
</gene>
<reference evidence="1" key="1">
    <citation type="submission" date="2020-06" db="EMBL/GenBank/DDBJ databases">
        <authorList>
            <person name="Li T."/>
            <person name="Hu X."/>
            <person name="Zhang T."/>
            <person name="Song X."/>
            <person name="Zhang H."/>
            <person name="Dai N."/>
            <person name="Sheng W."/>
            <person name="Hou X."/>
            <person name="Wei L."/>
        </authorList>
    </citation>
    <scope>NUCLEOTIDE SEQUENCE</scope>
    <source>
        <strain evidence="1">KEN1</strain>
        <tissue evidence="1">Leaf</tissue>
    </source>
</reference>
<reference evidence="1" key="2">
    <citation type="journal article" date="2024" name="Plant">
        <title>Genomic evolution and insights into agronomic trait innovations of Sesamum species.</title>
        <authorList>
            <person name="Miao H."/>
            <person name="Wang L."/>
            <person name="Qu L."/>
            <person name="Liu H."/>
            <person name="Sun Y."/>
            <person name="Le M."/>
            <person name="Wang Q."/>
            <person name="Wei S."/>
            <person name="Zheng Y."/>
            <person name="Lin W."/>
            <person name="Duan Y."/>
            <person name="Cao H."/>
            <person name="Xiong S."/>
            <person name="Wang X."/>
            <person name="Wei L."/>
            <person name="Li C."/>
            <person name="Ma Q."/>
            <person name="Ju M."/>
            <person name="Zhao R."/>
            <person name="Li G."/>
            <person name="Mu C."/>
            <person name="Tian Q."/>
            <person name="Mei H."/>
            <person name="Zhang T."/>
            <person name="Gao T."/>
            <person name="Zhang H."/>
        </authorList>
    </citation>
    <scope>NUCLEOTIDE SEQUENCE</scope>
    <source>
        <strain evidence="1">KEN1</strain>
    </source>
</reference>
<proteinExistence type="predicted"/>
<name>A0AAW2TFP1_9LAMI</name>
<organism evidence="1">
    <name type="scientific">Sesamum latifolium</name>
    <dbReference type="NCBI Taxonomy" id="2727402"/>
    <lineage>
        <taxon>Eukaryota</taxon>
        <taxon>Viridiplantae</taxon>
        <taxon>Streptophyta</taxon>
        <taxon>Embryophyta</taxon>
        <taxon>Tracheophyta</taxon>
        <taxon>Spermatophyta</taxon>
        <taxon>Magnoliopsida</taxon>
        <taxon>eudicotyledons</taxon>
        <taxon>Gunneridae</taxon>
        <taxon>Pentapetalae</taxon>
        <taxon>asterids</taxon>
        <taxon>lamiids</taxon>
        <taxon>Lamiales</taxon>
        <taxon>Pedaliaceae</taxon>
        <taxon>Sesamum</taxon>
    </lineage>
</organism>
<dbReference type="EMBL" id="JACGWN010000015">
    <property type="protein sequence ID" value="KAL0402346.1"/>
    <property type="molecule type" value="Genomic_DNA"/>
</dbReference>
<dbReference type="AlphaFoldDB" id="A0AAW2TFP1"/>